<feature type="compositionally biased region" description="Low complexity" evidence="1">
    <location>
        <begin position="1"/>
        <end position="23"/>
    </location>
</feature>
<feature type="compositionally biased region" description="Basic residues" evidence="1">
    <location>
        <begin position="438"/>
        <end position="450"/>
    </location>
</feature>
<dbReference type="OrthoDB" id="10264707at2759"/>
<feature type="region of interest" description="Disordered" evidence="1">
    <location>
        <begin position="604"/>
        <end position="625"/>
    </location>
</feature>
<dbReference type="SUPFAM" id="SSF55729">
    <property type="entry name" value="Acyl-CoA N-acyltransferases (Nat)"/>
    <property type="match status" value="1"/>
</dbReference>
<evidence type="ECO:0000313" key="4">
    <source>
        <dbReference type="EMBL" id="EPS44638.1"/>
    </source>
</evidence>
<feature type="region of interest" description="Disordered" evidence="1">
    <location>
        <begin position="361"/>
        <end position="396"/>
    </location>
</feature>
<dbReference type="PANTHER" id="PTHR43138:SF2">
    <property type="entry name" value="PROTEIN SPT10"/>
    <property type="match status" value="1"/>
</dbReference>
<dbReference type="STRING" id="1284197.S8BYS9"/>
<gene>
    <name evidence="4" type="ORF">H072_1421</name>
</gene>
<protein>
    <submittedName>
        <fullName evidence="4">Uncharacterized protein</fullName>
    </submittedName>
</protein>
<dbReference type="GO" id="GO:0005634">
    <property type="term" value="C:nucleus"/>
    <property type="evidence" value="ECO:0007669"/>
    <property type="project" value="TreeGrafter"/>
</dbReference>
<feature type="region of interest" description="Disordered" evidence="1">
    <location>
        <begin position="1"/>
        <end position="33"/>
    </location>
</feature>
<evidence type="ECO:0000259" key="2">
    <source>
        <dbReference type="Pfam" id="PF00583"/>
    </source>
</evidence>
<name>S8BYS9_DACHA</name>
<dbReference type="InterPro" id="IPR052742">
    <property type="entry name" value="Mito_N-acetyltransferase"/>
</dbReference>
<dbReference type="EMBL" id="AQGS01000041">
    <property type="protein sequence ID" value="EPS44638.1"/>
    <property type="molecule type" value="Genomic_DNA"/>
</dbReference>
<feature type="region of interest" description="Disordered" evidence="1">
    <location>
        <begin position="434"/>
        <end position="466"/>
    </location>
</feature>
<dbReference type="OMA" id="SHICTGQ"/>
<dbReference type="GO" id="GO:0016747">
    <property type="term" value="F:acyltransferase activity, transferring groups other than amino-acyl groups"/>
    <property type="evidence" value="ECO:0007669"/>
    <property type="project" value="InterPro"/>
</dbReference>
<reference evidence="4 5" key="1">
    <citation type="journal article" date="2013" name="PLoS Genet.">
        <title>Genomic mechanisms accounting for the adaptation to parasitism in nematode-trapping fungi.</title>
        <authorList>
            <person name="Meerupati T."/>
            <person name="Andersson K.M."/>
            <person name="Friman E."/>
            <person name="Kumar D."/>
            <person name="Tunlid A."/>
            <person name="Ahren D."/>
        </authorList>
    </citation>
    <scope>NUCLEOTIDE SEQUENCE [LARGE SCALE GENOMIC DNA]</scope>
    <source>
        <strain evidence="4 5">CBS 200.50</strain>
    </source>
</reference>
<feature type="region of interest" description="Disordered" evidence="1">
    <location>
        <begin position="511"/>
        <end position="547"/>
    </location>
</feature>
<dbReference type="Proteomes" id="UP000015100">
    <property type="component" value="Unassembled WGS sequence"/>
</dbReference>
<dbReference type="PANTHER" id="PTHR43138">
    <property type="entry name" value="ACETYLTRANSFERASE, GNAT FAMILY"/>
    <property type="match status" value="1"/>
</dbReference>
<proteinExistence type="predicted"/>
<feature type="domain" description="N-acetyltransferase" evidence="2">
    <location>
        <begin position="111"/>
        <end position="204"/>
    </location>
</feature>
<dbReference type="HOGENOM" id="CLU_013985_42_5_1"/>
<dbReference type="Pfam" id="PF00583">
    <property type="entry name" value="Acetyltransf_1"/>
    <property type="match status" value="1"/>
</dbReference>
<reference evidence="5" key="2">
    <citation type="submission" date="2013-04" db="EMBL/GenBank/DDBJ databases">
        <title>Genomic mechanisms accounting for the adaptation to parasitism in nematode-trapping fungi.</title>
        <authorList>
            <person name="Ahren D.G."/>
        </authorList>
    </citation>
    <scope>NUCLEOTIDE SEQUENCE [LARGE SCALE GENOMIC DNA]</scope>
    <source>
        <strain evidence="5">CBS 200.50</strain>
    </source>
</reference>
<accession>S8BYS9</accession>
<dbReference type="Gene3D" id="1.10.340.70">
    <property type="match status" value="1"/>
</dbReference>
<dbReference type="InterPro" id="IPR000182">
    <property type="entry name" value="GNAT_dom"/>
</dbReference>
<evidence type="ECO:0000313" key="5">
    <source>
        <dbReference type="Proteomes" id="UP000015100"/>
    </source>
</evidence>
<sequence length="625" mass="68601">MNGSNASEEAAAGVSAAGSSESEPLSRKRKWTPNLSNATPPVIKHAFFKDRVTPITIFPIPPGFRLPESLLQKLCNEFNHEIDQGSTFPFTEPMSLLQFQSYWFSNYAAIMLKGRDETLLREGRDWDADCIGTFLVFPRYPGRSSHICTGQFLICDGFRGKGAGKVLVSTFLDHATKLGYSSAFFDLIYESNEPMLHLLDNQGFKRIGVIKSAGHLLSASDPVDSIILTRDLVEEEDFQSNERFEKIRYYLEKGKYPPSATRSEKSRLRSAATHYRVVGPKLMLKDKEVISDPQKQYEIARDIHKNSHGGINKTTAQIADKYHWIQIKRTVSQVLKNCTECNQNARPPVVKALASGDKIKDDSGEKLAAATSENSNGRSSGDAMSHDTTDADAEADEEGVLTIPPIPPPEPILDIPSPIPTHHLHHNPASVLIDHPHRSIKSPPGHHHHQLAQSIRSQHDAMSLSQRAQSVVDSAINAVINRGNLLSAAGLSGDMAVDPAMADVVRHIQAYHQAQQQQQQAQQAQQQQQERQPHGPHPQGSHGHHQDDTTIEDINIIDNFDDIPPFELIGSPSHNEGEVIIDAADSRRHVRDAALMAVAAMSNPNTGAGQSGEGGDGDVILGPFG</sequence>
<keyword evidence="5" id="KW-1185">Reference proteome</keyword>
<dbReference type="Gene3D" id="3.40.630.30">
    <property type="match status" value="1"/>
</dbReference>
<feature type="domain" description="Zinc finger H2C2-type histone UAS binding" evidence="3">
    <location>
        <begin position="304"/>
        <end position="341"/>
    </location>
</feature>
<evidence type="ECO:0000259" key="3">
    <source>
        <dbReference type="Pfam" id="PF09337"/>
    </source>
</evidence>
<dbReference type="InterPro" id="IPR015416">
    <property type="entry name" value="Znf_H2C2_histone_UAS-bd"/>
</dbReference>
<comment type="caution">
    <text evidence="4">The sequence shown here is derived from an EMBL/GenBank/DDBJ whole genome shotgun (WGS) entry which is preliminary data.</text>
</comment>
<evidence type="ECO:0000256" key="1">
    <source>
        <dbReference type="SAM" id="MobiDB-lite"/>
    </source>
</evidence>
<feature type="compositionally biased region" description="Low complexity" evidence="1">
    <location>
        <begin position="513"/>
        <end position="529"/>
    </location>
</feature>
<dbReference type="InterPro" id="IPR016181">
    <property type="entry name" value="Acyl_CoA_acyltransferase"/>
</dbReference>
<organism evidence="4 5">
    <name type="scientific">Dactylellina haptotyla (strain CBS 200.50)</name>
    <name type="common">Nematode-trapping fungus</name>
    <name type="synonym">Monacrosporium haptotylum</name>
    <dbReference type="NCBI Taxonomy" id="1284197"/>
    <lineage>
        <taxon>Eukaryota</taxon>
        <taxon>Fungi</taxon>
        <taxon>Dikarya</taxon>
        <taxon>Ascomycota</taxon>
        <taxon>Pezizomycotina</taxon>
        <taxon>Orbiliomycetes</taxon>
        <taxon>Orbiliales</taxon>
        <taxon>Orbiliaceae</taxon>
        <taxon>Dactylellina</taxon>
    </lineage>
</organism>
<dbReference type="Pfam" id="PF09337">
    <property type="entry name" value="zf-H2C2"/>
    <property type="match status" value="1"/>
</dbReference>
<dbReference type="eggNOG" id="ENOG502QRFX">
    <property type="taxonomic scope" value="Eukaryota"/>
</dbReference>
<dbReference type="AlphaFoldDB" id="S8BYS9"/>